<feature type="chain" id="PRO_5046468943" evidence="1">
    <location>
        <begin position="23"/>
        <end position="146"/>
    </location>
</feature>
<dbReference type="EMBL" id="JAQQXQ010000001">
    <property type="protein sequence ID" value="MDC8753075.1"/>
    <property type="molecule type" value="Genomic_DNA"/>
</dbReference>
<proteinExistence type="predicted"/>
<keyword evidence="3" id="KW-1185">Reference proteome</keyword>
<evidence type="ECO:0000256" key="1">
    <source>
        <dbReference type="SAM" id="SignalP"/>
    </source>
</evidence>
<keyword evidence="1" id="KW-0732">Signal</keyword>
<dbReference type="RefSeq" id="WP_273675239.1">
    <property type="nucleotide sequence ID" value="NZ_JAQQXQ010000001.1"/>
</dbReference>
<evidence type="ECO:0000313" key="2">
    <source>
        <dbReference type="EMBL" id="MDC8753075.1"/>
    </source>
</evidence>
<gene>
    <name evidence="2" type="ORF">OIK40_00275</name>
</gene>
<evidence type="ECO:0000313" key="3">
    <source>
        <dbReference type="Proteomes" id="UP001216558"/>
    </source>
</evidence>
<feature type="signal peptide" evidence="1">
    <location>
        <begin position="1"/>
        <end position="22"/>
    </location>
</feature>
<comment type="caution">
    <text evidence="2">The sequence shown here is derived from an EMBL/GenBank/DDBJ whole genome shotgun (WGS) entry which is preliminary data.</text>
</comment>
<protein>
    <submittedName>
        <fullName evidence="2">Uncharacterized protein</fullName>
    </submittedName>
</protein>
<accession>A0ABT5JL57</accession>
<reference evidence="2 3" key="1">
    <citation type="submission" date="2022-10" db="EMBL/GenBank/DDBJ databases">
        <title>Erythrobacter sp. sf7 Genome sequencing.</title>
        <authorList>
            <person name="Park S."/>
        </authorList>
    </citation>
    <scope>NUCLEOTIDE SEQUENCE [LARGE SCALE GENOMIC DNA]</scope>
    <source>
        <strain evidence="3">sf7</strain>
    </source>
</reference>
<dbReference type="Proteomes" id="UP001216558">
    <property type="component" value="Unassembled WGS sequence"/>
</dbReference>
<name>A0ABT5JL57_9SPHN</name>
<sequence>MRKTLMIAAAFAMPLTAAPALADNHMEAEAPKQANLDWYEINYTRYHAGKVGEARQMQEVFKEISVKVGLELPMIFHMNSGEWHTMLARKMPGGIAQMGWESNPNGRKWWAGLVEHTGSEEAANEYWQKYQSLIADQKEEVGHIDR</sequence>
<organism evidence="2 3">
    <name type="scientific">Erythrobacter fulvus</name>
    <dbReference type="NCBI Taxonomy" id="2987523"/>
    <lineage>
        <taxon>Bacteria</taxon>
        <taxon>Pseudomonadati</taxon>
        <taxon>Pseudomonadota</taxon>
        <taxon>Alphaproteobacteria</taxon>
        <taxon>Sphingomonadales</taxon>
        <taxon>Erythrobacteraceae</taxon>
        <taxon>Erythrobacter/Porphyrobacter group</taxon>
        <taxon>Erythrobacter</taxon>
    </lineage>
</organism>